<dbReference type="PRINTS" id="PR00080">
    <property type="entry name" value="SDRFAMILY"/>
</dbReference>
<dbReference type="PhylomeDB" id="B0XY51"/>
<evidence type="ECO:0000256" key="1">
    <source>
        <dbReference type="ARBA" id="ARBA00006484"/>
    </source>
</evidence>
<dbReference type="Proteomes" id="UP000001699">
    <property type="component" value="Unassembled WGS sequence"/>
</dbReference>
<dbReference type="CDD" id="cd05233">
    <property type="entry name" value="SDR_c"/>
    <property type="match status" value="1"/>
</dbReference>
<dbReference type="GO" id="GO:0016616">
    <property type="term" value="F:oxidoreductase activity, acting on the CH-OH group of donors, NAD or NADP as acceptor"/>
    <property type="evidence" value="ECO:0007669"/>
    <property type="project" value="TreeGrafter"/>
</dbReference>
<keyword evidence="6" id="KW-1185">Reference proteome</keyword>
<accession>B0XY51</accession>
<evidence type="ECO:0000256" key="3">
    <source>
        <dbReference type="RuleBase" id="RU000363"/>
    </source>
</evidence>
<evidence type="ECO:0000256" key="4">
    <source>
        <dbReference type="SAM" id="MobiDB-lite"/>
    </source>
</evidence>
<dbReference type="AlphaFoldDB" id="B0XY51"/>
<keyword evidence="2" id="KW-0560">Oxidoreductase</keyword>
<comment type="similarity">
    <text evidence="1 3">Belongs to the short-chain dehydrogenases/reductases (SDR) family.</text>
</comment>
<name>B0XY51_ASPFC</name>
<reference evidence="5 6" key="1">
    <citation type="journal article" date="2008" name="PLoS Genet.">
        <title>Genomic islands in the pathogenic filamentous fungus Aspergillus fumigatus.</title>
        <authorList>
            <person name="Fedorova N.D."/>
            <person name="Khaldi N."/>
            <person name="Joardar V.S."/>
            <person name="Maiti R."/>
            <person name="Amedeo P."/>
            <person name="Anderson M.J."/>
            <person name="Crabtree J."/>
            <person name="Silva J.C."/>
            <person name="Badger J.H."/>
            <person name="Albarraq A."/>
            <person name="Angiuoli S."/>
            <person name="Bussey H."/>
            <person name="Bowyer P."/>
            <person name="Cotty P.J."/>
            <person name="Dyer P.S."/>
            <person name="Egan A."/>
            <person name="Galens K."/>
            <person name="Fraser-Liggett C.M."/>
            <person name="Haas B.J."/>
            <person name="Inman J.M."/>
            <person name="Kent R."/>
            <person name="Lemieux S."/>
            <person name="Malavazi I."/>
            <person name="Orvis J."/>
            <person name="Roemer T."/>
            <person name="Ronning C.M."/>
            <person name="Sundaram J.P."/>
            <person name="Sutton G."/>
            <person name="Turner G."/>
            <person name="Venter J.C."/>
            <person name="White O.R."/>
            <person name="Whitty B.R."/>
            <person name="Youngman P."/>
            <person name="Wolfe K.H."/>
            <person name="Goldman G.H."/>
            <person name="Wortman J.R."/>
            <person name="Jiang B."/>
            <person name="Denning D.W."/>
            <person name="Nierman W.C."/>
        </authorList>
    </citation>
    <scope>NUCLEOTIDE SEQUENCE [LARGE SCALE GENOMIC DNA]</scope>
    <source>
        <strain evidence="6">CBS 144.89 / FGSC A1163 / CEA10</strain>
    </source>
</reference>
<sequence length="382" mass="40719">MDPSQFATSNRGKVAVVTGAGRGATLALIDVDVEALETTKAAAHNVQDRQSHVETYGLDITDPGAVQSTFKSIAATLGRVDILVNNAGITRLHLFAEEEGFDDFWRTVEVNFKGTMLCIHAVLPGMVEQKSGCIINMASRAATVDGPKSVGYNASKAALVRATGSLQEDLASMGLGEQVHTYCLHPGSVWGDILTGNTTAEQQEQLPPIFKDVPELAAGTVAYLSTGRGKALRGLYFDCRQDIERVASFGRETLQRAGLYSLATRFSCLDMRMNPDLSSAGRLLLYYSTLLLYYQLWSLDKSLPPAAGDDLPETPPTPEDARNAGHGSLGGEPTPTGPTSIRCAPSPAAPLELPDMSPQWVSGSREDWSPAGQQDGGSFVAS</sequence>
<dbReference type="SUPFAM" id="SSF51735">
    <property type="entry name" value="NAD(P)-binding Rossmann-fold domains"/>
    <property type="match status" value="1"/>
</dbReference>
<protein>
    <submittedName>
        <fullName evidence="5">3-oxoacyl-(Acyl-carrier-protein) reductase</fullName>
    </submittedName>
</protein>
<dbReference type="VEuPathDB" id="FungiDB:AFUB_039660"/>
<proteinExistence type="inferred from homology"/>
<dbReference type="Pfam" id="PF00106">
    <property type="entry name" value="adh_short"/>
    <property type="match status" value="1"/>
</dbReference>
<dbReference type="InterPro" id="IPR002347">
    <property type="entry name" value="SDR_fam"/>
</dbReference>
<dbReference type="PANTHER" id="PTHR24322">
    <property type="entry name" value="PKSB"/>
    <property type="match status" value="1"/>
</dbReference>
<evidence type="ECO:0000313" key="6">
    <source>
        <dbReference type="Proteomes" id="UP000001699"/>
    </source>
</evidence>
<dbReference type="PRINTS" id="PR00081">
    <property type="entry name" value="GDHRDH"/>
</dbReference>
<evidence type="ECO:0000313" key="5">
    <source>
        <dbReference type="EMBL" id="EDP52797.1"/>
    </source>
</evidence>
<evidence type="ECO:0000256" key="2">
    <source>
        <dbReference type="ARBA" id="ARBA00023002"/>
    </source>
</evidence>
<dbReference type="Gene3D" id="3.40.50.720">
    <property type="entry name" value="NAD(P)-binding Rossmann-like Domain"/>
    <property type="match status" value="1"/>
</dbReference>
<dbReference type="EMBL" id="DS499596">
    <property type="protein sequence ID" value="EDP52797.1"/>
    <property type="molecule type" value="Genomic_DNA"/>
</dbReference>
<organism evidence="5 6">
    <name type="scientific">Aspergillus fumigatus (strain CBS 144.89 / FGSC A1163 / CEA10)</name>
    <name type="common">Neosartorya fumigata</name>
    <dbReference type="NCBI Taxonomy" id="451804"/>
    <lineage>
        <taxon>Eukaryota</taxon>
        <taxon>Fungi</taxon>
        <taxon>Dikarya</taxon>
        <taxon>Ascomycota</taxon>
        <taxon>Pezizomycotina</taxon>
        <taxon>Eurotiomycetes</taxon>
        <taxon>Eurotiomycetidae</taxon>
        <taxon>Eurotiales</taxon>
        <taxon>Aspergillaceae</taxon>
        <taxon>Aspergillus</taxon>
        <taxon>Aspergillus subgen. Fumigati</taxon>
    </lineage>
</organism>
<dbReference type="InterPro" id="IPR036291">
    <property type="entry name" value="NAD(P)-bd_dom_sf"/>
</dbReference>
<feature type="region of interest" description="Disordered" evidence="4">
    <location>
        <begin position="307"/>
        <end position="382"/>
    </location>
</feature>
<dbReference type="OrthoDB" id="1933717at2759"/>
<dbReference type="PANTHER" id="PTHR24322:SF736">
    <property type="entry name" value="RETINOL DEHYDROGENASE 10"/>
    <property type="match status" value="1"/>
</dbReference>
<dbReference type="HOGENOM" id="CLU_010194_8_1_1"/>
<gene>
    <name evidence="5" type="ORF">AFUB_039660</name>
</gene>